<accession>A0A6C0L0H1</accession>
<evidence type="ECO:0008006" key="2">
    <source>
        <dbReference type="Google" id="ProtNLM"/>
    </source>
</evidence>
<reference evidence="1" key="1">
    <citation type="journal article" date="2020" name="Nature">
        <title>Giant virus diversity and host interactions through global metagenomics.</title>
        <authorList>
            <person name="Schulz F."/>
            <person name="Roux S."/>
            <person name="Paez-Espino D."/>
            <person name="Jungbluth S."/>
            <person name="Walsh D.A."/>
            <person name="Denef V.J."/>
            <person name="McMahon K.D."/>
            <person name="Konstantinidis K.T."/>
            <person name="Eloe-Fadrosh E.A."/>
            <person name="Kyrpides N.C."/>
            <person name="Woyke T."/>
        </authorList>
    </citation>
    <scope>NUCLEOTIDE SEQUENCE</scope>
    <source>
        <strain evidence="1">GVMAG-S-ERX555907-102</strain>
    </source>
</reference>
<proteinExistence type="predicted"/>
<name>A0A6C0L0H1_9ZZZZ</name>
<dbReference type="AlphaFoldDB" id="A0A6C0L0H1"/>
<evidence type="ECO:0000313" key="1">
    <source>
        <dbReference type="EMBL" id="QHU22274.1"/>
    </source>
</evidence>
<protein>
    <recommendedName>
        <fullName evidence="2">Helicase C-terminal domain-containing protein</fullName>
    </recommendedName>
</protein>
<dbReference type="EMBL" id="MN741005">
    <property type="protein sequence ID" value="QHU22274.1"/>
    <property type="molecule type" value="Genomic_DNA"/>
</dbReference>
<organism evidence="1">
    <name type="scientific">viral metagenome</name>
    <dbReference type="NCBI Taxonomy" id="1070528"/>
    <lineage>
        <taxon>unclassified sequences</taxon>
        <taxon>metagenomes</taxon>
        <taxon>organismal metagenomes</taxon>
    </lineage>
</organism>
<sequence length="122" mass="14385">MMMGIGVFSNSIMKETENKTVQEDNNKYIESMKGLAEQKSLYLIIANSDYIYGTNYQFSHCYLSKDMKPLTQEKIIQCIGRIGRQEKNKHFSFRFRTQEHIDTFYSVNEKSIEADNMNRLFV</sequence>